<evidence type="ECO:0000259" key="6">
    <source>
        <dbReference type="Pfam" id="PF00441"/>
    </source>
</evidence>
<protein>
    <submittedName>
        <fullName evidence="8">Uncharacterized protein</fullName>
    </submittedName>
</protein>
<evidence type="ECO:0000313" key="9">
    <source>
        <dbReference type="Proteomes" id="UP000433406"/>
    </source>
</evidence>
<dbReference type="AlphaFoldDB" id="A0A6I3J9B3"/>
<dbReference type="Pfam" id="PF02771">
    <property type="entry name" value="Acyl-CoA_dh_N"/>
    <property type="match status" value="1"/>
</dbReference>
<dbReference type="InterPro" id="IPR009100">
    <property type="entry name" value="AcylCoA_DH/oxidase_NM_dom_sf"/>
</dbReference>
<organism evidence="8 9">
    <name type="scientific">Nocardioides marmotae</name>
    <dbReference type="NCBI Taxonomy" id="2663857"/>
    <lineage>
        <taxon>Bacteria</taxon>
        <taxon>Bacillati</taxon>
        <taxon>Actinomycetota</taxon>
        <taxon>Actinomycetes</taxon>
        <taxon>Propionibacteriales</taxon>
        <taxon>Nocardioidaceae</taxon>
        <taxon>Nocardioides</taxon>
    </lineage>
</organism>
<evidence type="ECO:0000256" key="3">
    <source>
        <dbReference type="ARBA" id="ARBA00022630"/>
    </source>
</evidence>
<dbReference type="SUPFAM" id="SSF47203">
    <property type="entry name" value="Acyl-CoA dehydrogenase C-terminal domain-like"/>
    <property type="match status" value="1"/>
</dbReference>
<dbReference type="Gene3D" id="1.20.140.10">
    <property type="entry name" value="Butyryl-CoA Dehydrogenase, subunit A, domain 3"/>
    <property type="match status" value="1"/>
</dbReference>
<sequence>MFDLVPDELQRSVIDSAREVAEATLKEGSAPWAPIADSGLLGLGVAEEAGGVGSGAAEEMLALVELGAALVDPTVLASMLAAHLLAAEPTLEATADLTLADVLGGSRRIALADPWHWGFDDRGFDGAATSYRVVLPLGGSAPELAVAVTPDGVALLRLDDVEVQRGFDRTAPVGRATGTLLGEPDRALLDRALLLRGALQVGLTRRVLEISREHATTRHQFGKPIGSFQAVKHHLAGIAVQLDASQALVAQAAVLVDADRSDPVVARSAAVVAGRCAVDSCRTAIQVHGGIGVTDESDLHVFLRRAHLWEQVLGSPDHHEEWVVRHVS</sequence>
<dbReference type="EMBL" id="WLCI01000002">
    <property type="protein sequence ID" value="MTB93878.1"/>
    <property type="molecule type" value="Genomic_DNA"/>
</dbReference>
<accession>A0A6I3J9B3</accession>
<dbReference type="Proteomes" id="UP000433406">
    <property type="component" value="Unassembled WGS sequence"/>
</dbReference>
<dbReference type="InterPro" id="IPR009075">
    <property type="entry name" value="AcylCo_DH/oxidase_C"/>
</dbReference>
<keyword evidence="4" id="KW-0274">FAD</keyword>
<dbReference type="InterPro" id="IPR037069">
    <property type="entry name" value="AcylCoA_DH/ox_N_sf"/>
</dbReference>
<evidence type="ECO:0000256" key="2">
    <source>
        <dbReference type="ARBA" id="ARBA00009347"/>
    </source>
</evidence>
<evidence type="ECO:0000313" key="8">
    <source>
        <dbReference type="EMBL" id="MTB93878.1"/>
    </source>
</evidence>
<gene>
    <name evidence="8" type="ORF">GGQ22_02175</name>
</gene>
<feature type="domain" description="Acyl-CoA dehydrogenase/oxidase C-terminal" evidence="6">
    <location>
        <begin position="196"/>
        <end position="324"/>
    </location>
</feature>
<keyword evidence="9" id="KW-1185">Reference proteome</keyword>
<dbReference type="GO" id="GO:0003995">
    <property type="term" value="F:acyl-CoA dehydrogenase activity"/>
    <property type="evidence" value="ECO:0007669"/>
    <property type="project" value="TreeGrafter"/>
</dbReference>
<reference evidence="8 9" key="1">
    <citation type="submission" date="2019-10" db="EMBL/GenBank/DDBJ databases">
        <title>Nocardioides novel species isolated from the excrement of Marmot.</title>
        <authorList>
            <person name="Zhang G."/>
        </authorList>
    </citation>
    <scope>NUCLEOTIDE SEQUENCE [LARGE SCALE GENOMIC DNA]</scope>
    <source>
        <strain evidence="9">zg-579</strain>
    </source>
</reference>
<dbReference type="SUPFAM" id="SSF56645">
    <property type="entry name" value="Acyl-CoA dehydrogenase NM domain-like"/>
    <property type="match status" value="1"/>
</dbReference>
<dbReference type="PANTHER" id="PTHR43884">
    <property type="entry name" value="ACYL-COA DEHYDROGENASE"/>
    <property type="match status" value="1"/>
</dbReference>
<proteinExistence type="inferred from homology"/>
<dbReference type="Pfam" id="PF00441">
    <property type="entry name" value="Acyl-CoA_dh_1"/>
    <property type="match status" value="1"/>
</dbReference>
<comment type="caution">
    <text evidence="8">The sequence shown here is derived from an EMBL/GenBank/DDBJ whole genome shotgun (WGS) entry which is preliminary data.</text>
</comment>
<dbReference type="PANTHER" id="PTHR43884:SF20">
    <property type="entry name" value="ACYL-COA DEHYDROGENASE FADE28"/>
    <property type="match status" value="1"/>
</dbReference>
<evidence type="ECO:0000256" key="5">
    <source>
        <dbReference type="ARBA" id="ARBA00023002"/>
    </source>
</evidence>
<keyword evidence="5" id="KW-0560">Oxidoreductase</keyword>
<name>A0A6I3J9B3_9ACTN</name>
<feature type="domain" description="Acyl-CoA dehydrogenase/oxidase N-terminal" evidence="7">
    <location>
        <begin position="9"/>
        <end position="87"/>
    </location>
</feature>
<keyword evidence="3" id="KW-0285">Flavoprotein</keyword>
<dbReference type="Gene3D" id="1.10.540.10">
    <property type="entry name" value="Acyl-CoA dehydrogenase/oxidase, N-terminal domain"/>
    <property type="match status" value="1"/>
</dbReference>
<comment type="similarity">
    <text evidence="2">Belongs to the acyl-CoA dehydrogenase family.</text>
</comment>
<evidence type="ECO:0000259" key="7">
    <source>
        <dbReference type="Pfam" id="PF02771"/>
    </source>
</evidence>
<dbReference type="InterPro" id="IPR013786">
    <property type="entry name" value="AcylCoA_DH/ox_N"/>
</dbReference>
<evidence type="ECO:0000256" key="4">
    <source>
        <dbReference type="ARBA" id="ARBA00022827"/>
    </source>
</evidence>
<evidence type="ECO:0000256" key="1">
    <source>
        <dbReference type="ARBA" id="ARBA00001974"/>
    </source>
</evidence>
<comment type="cofactor">
    <cofactor evidence="1">
        <name>FAD</name>
        <dbReference type="ChEBI" id="CHEBI:57692"/>
    </cofactor>
</comment>
<dbReference type="GO" id="GO:0050660">
    <property type="term" value="F:flavin adenine dinucleotide binding"/>
    <property type="evidence" value="ECO:0007669"/>
    <property type="project" value="InterPro"/>
</dbReference>
<dbReference type="InterPro" id="IPR036250">
    <property type="entry name" value="AcylCo_DH-like_C"/>
</dbReference>